<feature type="transmembrane region" description="Helical" evidence="2">
    <location>
        <begin position="177"/>
        <end position="194"/>
    </location>
</feature>
<feature type="domain" description="PPM-type phosphatase" evidence="3">
    <location>
        <begin position="569"/>
        <end position="773"/>
    </location>
</feature>
<proteinExistence type="predicted"/>
<evidence type="ECO:0000259" key="3">
    <source>
        <dbReference type="PROSITE" id="PS51746"/>
    </source>
</evidence>
<evidence type="ECO:0000256" key="1">
    <source>
        <dbReference type="ARBA" id="ARBA00022801"/>
    </source>
</evidence>
<dbReference type="SUPFAM" id="SSF81606">
    <property type="entry name" value="PP2C-like"/>
    <property type="match status" value="1"/>
</dbReference>
<dbReference type="InterPro" id="IPR045768">
    <property type="entry name" value="SpoIIE_N"/>
</dbReference>
<dbReference type="EMBL" id="SVNY01000004">
    <property type="protein sequence ID" value="MBE6833885.1"/>
    <property type="molecule type" value="Genomic_DNA"/>
</dbReference>
<evidence type="ECO:0000313" key="5">
    <source>
        <dbReference type="Proteomes" id="UP000754750"/>
    </source>
</evidence>
<dbReference type="GO" id="GO:0016791">
    <property type="term" value="F:phosphatase activity"/>
    <property type="evidence" value="ECO:0007669"/>
    <property type="project" value="TreeGrafter"/>
</dbReference>
<evidence type="ECO:0000313" key="4">
    <source>
        <dbReference type="EMBL" id="MBE6833885.1"/>
    </source>
</evidence>
<dbReference type="Proteomes" id="UP000754750">
    <property type="component" value="Unassembled WGS sequence"/>
</dbReference>
<dbReference type="RefSeq" id="WP_326840560.1">
    <property type="nucleotide sequence ID" value="NZ_JBKWRC010000007.1"/>
</dbReference>
<feature type="transmembrane region" description="Helical" evidence="2">
    <location>
        <begin position="82"/>
        <end position="100"/>
    </location>
</feature>
<evidence type="ECO:0000256" key="2">
    <source>
        <dbReference type="SAM" id="Phobius"/>
    </source>
</evidence>
<protein>
    <submittedName>
        <fullName evidence="4">Stage II sporulation protein E</fullName>
    </submittedName>
</protein>
<dbReference type="PANTHER" id="PTHR43156:SF2">
    <property type="entry name" value="STAGE II SPORULATION PROTEIN E"/>
    <property type="match status" value="1"/>
</dbReference>
<organism evidence="4 5">
    <name type="scientific">Faecalispora sporosphaeroides</name>
    <dbReference type="NCBI Taxonomy" id="1549"/>
    <lineage>
        <taxon>Bacteria</taxon>
        <taxon>Bacillati</taxon>
        <taxon>Bacillota</taxon>
        <taxon>Clostridia</taxon>
        <taxon>Eubacteriales</taxon>
        <taxon>Oscillospiraceae</taxon>
        <taxon>Faecalispora</taxon>
    </lineage>
</organism>
<dbReference type="InterPro" id="IPR052016">
    <property type="entry name" value="Bact_Sigma-Reg"/>
</dbReference>
<keyword evidence="2" id="KW-0472">Membrane</keyword>
<dbReference type="AlphaFoldDB" id="A0A928KST2"/>
<gene>
    <name evidence="4" type="ORF">E7512_09940</name>
</gene>
<accession>A0A928KST2</accession>
<dbReference type="PANTHER" id="PTHR43156">
    <property type="entry name" value="STAGE II SPORULATION PROTEIN E-RELATED"/>
    <property type="match status" value="1"/>
</dbReference>
<sequence>MKEKAVVRQRLTVGELLETPAARKLMVQAACFAIGFACSRAIVFGRYAPFGVAAIAAVPFGGMWGMVLGVLLGYLLPSGALFPVRYVAALLAAAAIRWTLNDLVKLRMHPFFAPLISFAPVLMTGLAMALVNGTDAAGIAMYAAESMLAAGASYFLVRAGTLLLKGTGLNAMKSQDLACVTLSMGILILAFSSVTLGGLSLGHVLAVLGILLAARYGGVTGGSVTGIGAGVILSLSTAGVSYLSGAYALGGLMAGVFSPLGRLVSACAFVISNAVASLQVGSRESVLTGLYEVMAASVIYMIWPRDVGSRLTAVFARPTDLLHSEGLRRSVIMKLDYAAQALESISDSVEEVSRRLDKFSAPDINAVYNRVIDNTCVRCGLRVYCWERNYDETMRAFGTLTQILRKSGKITKDDFPKQFTDHCSHMSEIVENINRQYAEFLTREAAERRVAQIRGVVAEQFDTTSQMLKNMAEELELFERFDFTAAQRVSDVMTQSGIIPIDVSCRVDRYDRMTVEAEAAQVDKSRLNKADLTRQISQVCGRTFEMPCISSAQGKCRMQMSERPVYRVQSGFFQHVSGNGQLCGDSQELFPDGNGRQIAIISDGMGTGGRAAVDGAMAAGIMAKLIKAGIGFDCALKIVNSALLAKSGDESLATLDVAAIDLFNGKVELMKAGAAVSILRRDGRAVIIDTPSLPVGILTEAKFAKETVRLSAGDLLVLFSDGVVASGEDWVREMVTEWKGTVPQELAEQIVSQAIKRRNDGHDDDITVLVLSLNELKKEF</sequence>
<dbReference type="SMART" id="SM00331">
    <property type="entry name" value="PP2C_SIG"/>
    <property type="match status" value="1"/>
</dbReference>
<dbReference type="Pfam" id="PF19732">
    <property type="entry name" value="SpoIIE_N"/>
    <property type="match status" value="1"/>
</dbReference>
<reference evidence="4" key="1">
    <citation type="submission" date="2019-04" db="EMBL/GenBank/DDBJ databases">
        <title>Evolution of Biomass-Degrading Anaerobic Consortia Revealed by Metagenomics.</title>
        <authorList>
            <person name="Peng X."/>
        </authorList>
    </citation>
    <scope>NUCLEOTIDE SEQUENCE</scope>
    <source>
        <strain evidence="4">SIG551</strain>
    </source>
</reference>
<dbReference type="Pfam" id="PF07228">
    <property type="entry name" value="SpoIIE"/>
    <property type="match status" value="1"/>
</dbReference>
<dbReference type="PROSITE" id="PS51746">
    <property type="entry name" value="PPM_2"/>
    <property type="match status" value="1"/>
</dbReference>
<keyword evidence="1" id="KW-0378">Hydrolase</keyword>
<dbReference type="InterPro" id="IPR036457">
    <property type="entry name" value="PPM-type-like_dom_sf"/>
</dbReference>
<dbReference type="InterPro" id="IPR001932">
    <property type="entry name" value="PPM-type_phosphatase-like_dom"/>
</dbReference>
<name>A0A928KST2_9FIRM</name>
<keyword evidence="2" id="KW-1133">Transmembrane helix</keyword>
<comment type="caution">
    <text evidence="4">The sequence shown here is derived from an EMBL/GenBank/DDBJ whole genome shotgun (WGS) entry which is preliminary data.</text>
</comment>
<feature type="transmembrane region" description="Helical" evidence="2">
    <location>
        <begin position="112"/>
        <end position="131"/>
    </location>
</feature>
<feature type="transmembrane region" description="Helical" evidence="2">
    <location>
        <begin position="137"/>
        <end position="157"/>
    </location>
</feature>
<feature type="transmembrane region" description="Helical" evidence="2">
    <location>
        <begin position="50"/>
        <end position="76"/>
    </location>
</feature>
<dbReference type="Gene3D" id="3.60.40.10">
    <property type="entry name" value="PPM-type phosphatase domain"/>
    <property type="match status" value="1"/>
</dbReference>
<keyword evidence="2" id="KW-0812">Transmembrane</keyword>